<accession>A0AAX6SPE6</accession>
<name>A0AAX6SPE6_HETGA</name>
<dbReference type="InterPro" id="IPR000571">
    <property type="entry name" value="Znf_CCCH"/>
</dbReference>
<keyword evidence="3" id="KW-0813">Transport</keyword>
<evidence type="ECO:0000256" key="1">
    <source>
        <dbReference type="ARBA" id="ARBA00004335"/>
    </source>
</evidence>
<keyword evidence="4" id="KW-0539">Nucleus</keyword>
<evidence type="ECO:0000256" key="3">
    <source>
        <dbReference type="ARBA" id="ARBA00023132"/>
    </source>
</evidence>
<evidence type="ECO:0000313" key="10">
    <source>
        <dbReference type="Proteomes" id="UP000694906"/>
    </source>
</evidence>
<comment type="function">
    <text evidence="5">Required for the export of mRNAs containing poly(A) tails from the nucleus into the cytoplasm.</text>
</comment>
<organism evidence="10 11">
    <name type="scientific">Heterocephalus glaber</name>
    <name type="common">Naked mole rat</name>
    <dbReference type="NCBI Taxonomy" id="10181"/>
    <lineage>
        <taxon>Eukaryota</taxon>
        <taxon>Metazoa</taxon>
        <taxon>Chordata</taxon>
        <taxon>Craniata</taxon>
        <taxon>Vertebrata</taxon>
        <taxon>Euteleostomi</taxon>
        <taxon>Mammalia</taxon>
        <taxon>Eutheria</taxon>
        <taxon>Euarchontoglires</taxon>
        <taxon>Glires</taxon>
        <taxon>Rodentia</taxon>
        <taxon>Hystricomorpha</taxon>
        <taxon>Bathyergidae</taxon>
        <taxon>Heterocephalus</taxon>
    </lineage>
</organism>
<dbReference type="GO" id="GO:0005643">
    <property type="term" value="C:nuclear pore"/>
    <property type="evidence" value="ECO:0007669"/>
    <property type="project" value="UniProtKB-SubCell"/>
</dbReference>
<keyword evidence="3" id="KW-0653">Protein transport</keyword>
<dbReference type="PROSITE" id="PS50103">
    <property type="entry name" value="ZF_C3H1"/>
    <property type="match status" value="1"/>
</dbReference>
<evidence type="ECO:0000256" key="6">
    <source>
        <dbReference type="ARBA" id="ARBA00039886"/>
    </source>
</evidence>
<sequence length="363" mass="38628">MTICQFFLQGRCRFGDRCWNEHPGARGAGRGRQQQSSGDMTSTWMPIRVFCSGFFFREGIVKDMEIWESSRQWMFSVYSPVKKKPSISGFTDISPEELRLEYHNFLTSNNLQSYLNSVHQLVNQWRNRMNELKNLNTSTKLALLSELKDEANHAAPAFGFGSGQAGTFGSPGFPVSNSSSASTQNFSFKTNPGIVTAPAGSPSVFGASPAFGAVPSTSSASSTSTPNFGFGKPEITSAASFSFKSPAASTFGSPGLSGFPPSMAAGPFGTPVAPTFGSGSSVAGFGSPGSHSHTAFSKPSNNIFGGGSTSTSLPVSSVLITTDNVLFTPRDQLTAGELEQFQSKKFTLGKIPLKPPPMELLNI</sequence>
<evidence type="ECO:0000256" key="7">
    <source>
        <dbReference type="ARBA" id="ARBA00042384"/>
    </source>
</evidence>
<keyword evidence="3" id="KW-0906">Nuclear pore complex</keyword>
<feature type="zinc finger region" description="C3H1-type" evidence="8">
    <location>
        <begin position="1"/>
        <end position="25"/>
    </location>
</feature>
<evidence type="ECO:0000259" key="9">
    <source>
        <dbReference type="PROSITE" id="PS50103"/>
    </source>
</evidence>
<dbReference type="SMART" id="SM00356">
    <property type="entry name" value="ZnF_C3H1"/>
    <property type="match status" value="1"/>
</dbReference>
<proteinExistence type="predicted"/>
<dbReference type="RefSeq" id="XP_021109693.1">
    <property type="nucleotide sequence ID" value="XM_021254034.1"/>
</dbReference>
<protein>
    <recommendedName>
        <fullName evidence="6">Nucleoporin NUP42</fullName>
    </recommendedName>
    <alternativeName>
        <fullName evidence="7">Nucleoporin-like protein 2</fullName>
    </alternativeName>
</protein>
<dbReference type="CTD" id="11097"/>
<reference evidence="11" key="1">
    <citation type="submission" date="2025-08" db="UniProtKB">
        <authorList>
            <consortium name="RefSeq"/>
        </authorList>
    </citation>
    <scope>IDENTIFICATION</scope>
</reference>
<evidence type="ECO:0000256" key="4">
    <source>
        <dbReference type="ARBA" id="ARBA00023242"/>
    </source>
</evidence>
<dbReference type="Proteomes" id="UP000694906">
    <property type="component" value="Unplaced"/>
</dbReference>
<evidence type="ECO:0000256" key="8">
    <source>
        <dbReference type="PROSITE-ProRule" id="PRU00723"/>
    </source>
</evidence>
<keyword evidence="3" id="KW-0811">Translocation</keyword>
<dbReference type="GO" id="GO:0031965">
    <property type="term" value="C:nuclear membrane"/>
    <property type="evidence" value="ECO:0007669"/>
    <property type="project" value="UniProtKB-SubCell"/>
</dbReference>
<keyword evidence="10" id="KW-1185">Reference proteome</keyword>
<keyword evidence="8" id="KW-0479">Metal-binding</keyword>
<dbReference type="GeneID" id="101699758"/>
<dbReference type="AlphaFoldDB" id="A0AAX6SPE6"/>
<comment type="subcellular location">
    <subcellularLocation>
        <location evidence="1">Nucleus membrane</location>
        <topology evidence="1">Peripheral membrane protein</topology>
        <orientation evidence="1">Cytoplasmic side</orientation>
    </subcellularLocation>
    <subcellularLocation>
        <location evidence="2">Nucleus</location>
        <location evidence="2">Nuclear pore complex</location>
    </subcellularLocation>
</comment>
<evidence type="ECO:0000256" key="2">
    <source>
        <dbReference type="ARBA" id="ARBA00004567"/>
    </source>
</evidence>
<dbReference type="GO" id="GO:0008270">
    <property type="term" value="F:zinc ion binding"/>
    <property type="evidence" value="ECO:0007669"/>
    <property type="project" value="UniProtKB-KW"/>
</dbReference>
<dbReference type="PANTHER" id="PTHR46527">
    <property type="entry name" value="NUCLEOPORIN-LIKE PROTEIN 2"/>
    <property type="match status" value="1"/>
</dbReference>
<keyword evidence="8" id="KW-0862">Zinc</keyword>
<keyword evidence="3" id="KW-0509">mRNA transport</keyword>
<keyword evidence="8" id="KW-0863">Zinc-finger</keyword>
<feature type="domain" description="C3H1-type" evidence="9">
    <location>
        <begin position="1"/>
        <end position="25"/>
    </location>
</feature>
<dbReference type="InterPro" id="IPR051767">
    <property type="entry name" value="Nucleoporin_NUP42"/>
</dbReference>
<dbReference type="PANTHER" id="PTHR46527:SF1">
    <property type="entry name" value="NUCLEOPORIN NUP42"/>
    <property type="match status" value="1"/>
</dbReference>
<evidence type="ECO:0000256" key="5">
    <source>
        <dbReference type="ARBA" id="ARBA00037262"/>
    </source>
</evidence>
<gene>
    <name evidence="11" type="primary">Nupl2</name>
</gene>
<evidence type="ECO:0000313" key="11">
    <source>
        <dbReference type="RefSeq" id="XP_021109693.1"/>
    </source>
</evidence>